<protein>
    <recommendedName>
        <fullName evidence="3">F-box domain-containing protein</fullName>
    </recommendedName>
</protein>
<accession>A0A9W8ICI7</accession>
<gene>
    <name evidence="1" type="ORF">GGH94_005973</name>
</gene>
<name>A0A9W8ICI7_9FUNG</name>
<evidence type="ECO:0000313" key="2">
    <source>
        <dbReference type="Proteomes" id="UP001140074"/>
    </source>
</evidence>
<organism evidence="1 2">
    <name type="scientific">Coemansia aciculifera</name>
    <dbReference type="NCBI Taxonomy" id="417176"/>
    <lineage>
        <taxon>Eukaryota</taxon>
        <taxon>Fungi</taxon>
        <taxon>Fungi incertae sedis</taxon>
        <taxon>Zoopagomycota</taxon>
        <taxon>Kickxellomycotina</taxon>
        <taxon>Kickxellomycetes</taxon>
        <taxon>Kickxellales</taxon>
        <taxon>Kickxellaceae</taxon>
        <taxon>Coemansia</taxon>
    </lineage>
</organism>
<sequence>MVSLSLFQILPAHVVQIVVSHVAGTSRLLSDGVTTASEDHKLLLVPLMWVCRNFRDIACQDFYKSNTVKINGNSVDIDASQHSSSRRLLKFYHSTHCFALELDVVINKFDIFLGRSLDALSCTTFSGCAFPLTRKLRFLFYISYEQKMAWYNVQKEKQRSLVKSKQPQLQLQHYDAVATAVIVEANISAFVQRIKEMAPKVREIEVVGGSAFVDQSSDTENFVSLVVRLFQLATRITYKFDEDTKPLDLRVETISDLVNIDIMADSMEPIAQLARQSAGTLQSLCIKTRKPGDISGIIQSAHGDYIEYSQLRVLRLNHCSASSDVDRPVFPGAAPFPYLRLLSITESYPFADDVVFRRNAATLEYLDIRLERNVALLLMTYNVFTRTSHPRLQYVKTRIVGDIASYSFAASTFYLNLSLGIAPSAAVRAIEGLSSSADVISALSQFGRLNSIQVSPA</sequence>
<dbReference type="EMBL" id="JANBUY010000365">
    <property type="protein sequence ID" value="KAJ2859676.1"/>
    <property type="molecule type" value="Genomic_DNA"/>
</dbReference>
<evidence type="ECO:0008006" key="3">
    <source>
        <dbReference type="Google" id="ProtNLM"/>
    </source>
</evidence>
<dbReference type="Proteomes" id="UP001140074">
    <property type="component" value="Unassembled WGS sequence"/>
</dbReference>
<dbReference type="AlphaFoldDB" id="A0A9W8ICI7"/>
<evidence type="ECO:0000313" key="1">
    <source>
        <dbReference type="EMBL" id="KAJ2859676.1"/>
    </source>
</evidence>
<proteinExistence type="predicted"/>
<comment type="caution">
    <text evidence="1">The sequence shown here is derived from an EMBL/GenBank/DDBJ whole genome shotgun (WGS) entry which is preliminary data.</text>
</comment>
<reference evidence="1" key="1">
    <citation type="submission" date="2022-07" db="EMBL/GenBank/DDBJ databases">
        <title>Phylogenomic reconstructions and comparative analyses of Kickxellomycotina fungi.</title>
        <authorList>
            <person name="Reynolds N.K."/>
            <person name="Stajich J.E."/>
            <person name="Barry K."/>
            <person name="Grigoriev I.V."/>
            <person name="Crous P."/>
            <person name="Smith M.E."/>
        </authorList>
    </citation>
    <scope>NUCLEOTIDE SEQUENCE</scope>
    <source>
        <strain evidence="1">RSA 476</strain>
    </source>
</reference>
<keyword evidence="2" id="KW-1185">Reference proteome</keyword>